<dbReference type="SMART" id="SM00456">
    <property type="entry name" value="WW"/>
    <property type="match status" value="2"/>
</dbReference>
<dbReference type="PANTHER" id="PTHR11864:SF0">
    <property type="entry name" value="PRP40 PRE-MRNA PROCESSING FACTOR 40 HOMOLOG A (YEAST)"/>
    <property type="match status" value="1"/>
</dbReference>
<dbReference type="Pfam" id="PF00397">
    <property type="entry name" value="WW"/>
    <property type="match status" value="2"/>
</dbReference>
<evidence type="ECO:0000313" key="6">
    <source>
        <dbReference type="Proteomes" id="UP001447188"/>
    </source>
</evidence>
<dbReference type="CDD" id="cd00201">
    <property type="entry name" value="WW"/>
    <property type="match status" value="2"/>
</dbReference>
<dbReference type="Pfam" id="PF25432">
    <property type="entry name" value="FF_PRPF40A"/>
    <property type="match status" value="1"/>
</dbReference>
<feature type="compositionally biased region" description="Basic and acidic residues" evidence="2">
    <location>
        <begin position="739"/>
        <end position="769"/>
    </location>
</feature>
<feature type="domain" description="WW" evidence="3">
    <location>
        <begin position="1"/>
        <end position="32"/>
    </location>
</feature>
<feature type="compositionally biased region" description="Basic and acidic residues" evidence="2">
    <location>
        <begin position="613"/>
        <end position="650"/>
    </location>
</feature>
<dbReference type="InterPro" id="IPR002713">
    <property type="entry name" value="FF_domain"/>
</dbReference>
<feature type="compositionally biased region" description="Basic and acidic residues" evidence="2">
    <location>
        <begin position="666"/>
        <end position="712"/>
    </location>
</feature>
<comment type="caution">
    <text evidence="5">The sequence shown here is derived from an EMBL/GenBank/DDBJ whole genome shotgun (WGS) entry which is preliminary data.</text>
</comment>
<gene>
    <name evidence="5" type="primary">PRP40</name>
    <name evidence="5" type="ORF">Q9L58_003724</name>
</gene>
<dbReference type="EMBL" id="JBBBZM010000037">
    <property type="protein sequence ID" value="KAL0637240.1"/>
    <property type="molecule type" value="Genomic_DNA"/>
</dbReference>
<dbReference type="Pfam" id="PF01846">
    <property type="entry name" value="FF"/>
    <property type="match status" value="4"/>
</dbReference>
<feature type="domain" description="FF" evidence="4">
    <location>
        <begin position="497"/>
        <end position="555"/>
    </location>
</feature>
<dbReference type="Proteomes" id="UP001447188">
    <property type="component" value="Unassembled WGS sequence"/>
</dbReference>
<reference evidence="5 6" key="1">
    <citation type="submission" date="2024-02" db="EMBL/GenBank/DDBJ databases">
        <title>Discinaceae phylogenomics.</title>
        <authorList>
            <person name="Dirks A.C."/>
            <person name="James T.Y."/>
        </authorList>
    </citation>
    <scope>NUCLEOTIDE SEQUENCE [LARGE SCALE GENOMIC DNA]</scope>
    <source>
        <strain evidence="5 6">ACD0624</strain>
    </source>
</reference>
<dbReference type="SMART" id="SM00441">
    <property type="entry name" value="FF"/>
    <property type="match status" value="6"/>
</dbReference>
<feature type="coiled-coil region" evidence="1">
    <location>
        <begin position="334"/>
        <end position="361"/>
    </location>
</feature>
<dbReference type="PANTHER" id="PTHR11864">
    <property type="entry name" value="PRE-MRNA-PROCESSING PROTEIN PRP40"/>
    <property type="match status" value="1"/>
</dbReference>
<accession>A0ABR3GN53</accession>
<feature type="domain" description="WW" evidence="3">
    <location>
        <begin position="45"/>
        <end position="73"/>
    </location>
</feature>
<evidence type="ECO:0000259" key="4">
    <source>
        <dbReference type="PROSITE" id="PS51676"/>
    </source>
</evidence>
<organism evidence="5 6">
    <name type="scientific">Discina gigas</name>
    <dbReference type="NCBI Taxonomy" id="1032678"/>
    <lineage>
        <taxon>Eukaryota</taxon>
        <taxon>Fungi</taxon>
        <taxon>Dikarya</taxon>
        <taxon>Ascomycota</taxon>
        <taxon>Pezizomycotina</taxon>
        <taxon>Pezizomycetes</taxon>
        <taxon>Pezizales</taxon>
        <taxon>Discinaceae</taxon>
        <taxon>Discina</taxon>
    </lineage>
</organism>
<feature type="domain" description="FF" evidence="4">
    <location>
        <begin position="146"/>
        <end position="203"/>
    </location>
</feature>
<feature type="domain" description="FF" evidence="4">
    <location>
        <begin position="215"/>
        <end position="271"/>
    </location>
</feature>
<feature type="region of interest" description="Disordered" evidence="2">
    <location>
        <begin position="559"/>
        <end position="798"/>
    </location>
</feature>
<dbReference type="InterPro" id="IPR039726">
    <property type="entry name" value="Prp40-like"/>
</dbReference>
<dbReference type="InterPro" id="IPR036517">
    <property type="entry name" value="FF_domain_sf"/>
</dbReference>
<protein>
    <submittedName>
        <fullName evidence="5">U1 snRNP protein</fullName>
    </submittedName>
</protein>
<sequence>MSALWQEAKNPEGRVYYYNTITKATQWTKPVEIMFPAERALQDLPWKQHKADDGRPYWYHAETRQTTWEIPEVYKAALEKAQAPQGLPHTPQQTFVAGGTQTFNNFENNDRQVALQGMHMDISADGAAKPMSLPSMLANDRDGPQYSSHDEAEAAFIKLLRRTGVLPDWTWEQTMRTIIKEPQYRALKDPKDRKAAFEKYIVELKQQEQEKAKDRITKLRQDFAVMLKSHPEIKYYTRWKTARPMIEGETIFRSSSDESERRQLFDEYIVELRKAQQEREQQARKEASEELVGLLKSLDLEPYTRWSEAQAVIRANERFQSEEKFQALSKLDVLNAFENHIKMLERAFNDKRQKVKNTKMRKERKCREAFTALLGQLRAKGDIRVGTKWKHIHPLIKDDERYFNMLGQPGSTPLDLFWDIMEEVERDIRMKRNFVLDILEEKRFEIREQTTFDDFESVLKSDPRTAQYDRETTTALFNKLREKIVKRLEDDRHQQERHARRKIDALRSAMKHLDPPIEVADTWEQVRPRIQKLEEFTALEPEELRKTAFEKFIRRLKEKHEDREKERERKEKDRGERERGDRRGEKDREGRAYRGETTVEARNGHRGSASYHKPTESRHHRDSHHASRSPEPDAYEAERRRAAGERERQYQHRGSTARSTSHHRSERGEARRPESRHSHERARGESIYDRERREREDERERLYRTRGDDEYRTRRRARPLSPTEESEDGRRDSKRSRRERTPKERTPRARTPDERTPGGYDRDYPRETRSPPPKAAVKSEKMQIDDKAEESEEGEIAE</sequence>
<dbReference type="SUPFAM" id="SSF81698">
    <property type="entry name" value="FF domain"/>
    <property type="match status" value="5"/>
</dbReference>
<feature type="compositionally biased region" description="Acidic residues" evidence="2">
    <location>
        <begin position="787"/>
        <end position="798"/>
    </location>
</feature>
<dbReference type="SUPFAM" id="SSF51045">
    <property type="entry name" value="WW domain"/>
    <property type="match status" value="2"/>
</dbReference>
<dbReference type="PROSITE" id="PS50020">
    <property type="entry name" value="WW_DOMAIN_2"/>
    <property type="match status" value="2"/>
</dbReference>
<feature type="compositionally biased region" description="Basic and acidic residues" evidence="2">
    <location>
        <begin position="777"/>
        <end position="786"/>
    </location>
</feature>
<proteinExistence type="predicted"/>
<keyword evidence="6" id="KW-1185">Reference proteome</keyword>
<dbReference type="InterPro" id="IPR036020">
    <property type="entry name" value="WW_dom_sf"/>
</dbReference>
<name>A0ABR3GN53_9PEZI</name>
<dbReference type="Gene3D" id="1.10.10.440">
    <property type="entry name" value="FF domain"/>
    <property type="match status" value="5"/>
</dbReference>
<dbReference type="InterPro" id="IPR001202">
    <property type="entry name" value="WW_dom"/>
</dbReference>
<keyword evidence="1" id="KW-0175">Coiled coil</keyword>
<evidence type="ECO:0000256" key="2">
    <source>
        <dbReference type="SAM" id="MobiDB-lite"/>
    </source>
</evidence>
<feature type="compositionally biased region" description="Basic and acidic residues" evidence="2">
    <location>
        <begin position="559"/>
        <end position="603"/>
    </location>
</feature>
<evidence type="ECO:0000256" key="1">
    <source>
        <dbReference type="SAM" id="Coils"/>
    </source>
</evidence>
<dbReference type="PROSITE" id="PS51676">
    <property type="entry name" value="FF"/>
    <property type="match status" value="3"/>
</dbReference>
<dbReference type="PROSITE" id="PS01159">
    <property type="entry name" value="WW_DOMAIN_1"/>
    <property type="match status" value="2"/>
</dbReference>
<evidence type="ECO:0000259" key="3">
    <source>
        <dbReference type="PROSITE" id="PS50020"/>
    </source>
</evidence>
<dbReference type="Gene3D" id="2.20.70.10">
    <property type="match status" value="2"/>
</dbReference>
<evidence type="ECO:0000313" key="5">
    <source>
        <dbReference type="EMBL" id="KAL0637240.1"/>
    </source>
</evidence>